<sequence length="77" mass="7934">MASMDMAMARLEAAVEHLGSQIARLRAAPPRPAAEAAAEDMVPRAEVAALAARLDAALLALRGALAQEAGDAPEDQE</sequence>
<name>A0ABS5FA25_9PROT</name>
<evidence type="ECO:0000313" key="2">
    <source>
        <dbReference type="Proteomes" id="UP001196870"/>
    </source>
</evidence>
<dbReference type="EMBL" id="JAAGBB010000075">
    <property type="protein sequence ID" value="MBR0668940.1"/>
    <property type="molecule type" value="Genomic_DNA"/>
</dbReference>
<accession>A0ABS5FA25</accession>
<organism evidence="1 2">
    <name type="scientific">Plastoroseomonas hellenica</name>
    <dbReference type="NCBI Taxonomy" id="2687306"/>
    <lineage>
        <taxon>Bacteria</taxon>
        <taxon>Pseudomonadati</taxon>
        <taxon>Pseudomonadota</taxon>
        <taxon>Alphaproteobacteria</taxon>
        <taxon>Acetobacterales</taxon>
        <taxon>Acetobacteraceae</taxon>
        <taxon>Plastoroseomonas</taxon>
    </lineage>
</organism>
<comment type="caution">
    <text evidence="1">The sequence shown here is derived from an EMBL/GenBank/DDBJ whole genome shotgun (WGS) entry which is preliminary data.</text>
</comment>
<dbReference type="RefSeq" id="WP_211857258.1">
    <property type="nucleotide sequence ID" value="NZ_JAAGBB010000075.1"/>
</dbReference>
<keyword evidence="2" id="KW-1185">Reference proteome</keyword>
<gene>
    <name evidence="1" type="ORF">GXW71_31615</name>
</gene>
<evidence type="ECO:0000313" key="1">
    <source>
        <dbReference type="EMBL" id="MBR0668940.1"/>
    </source>
</evidence>
<proteinExistence type="predicted"/>
<reference evidence="2" key="1">
    <citation type="journal article" date="2021" name="Syst. Appl. Microbiol.">
        <title>Roseomonas hellenica sp. nov., isolated from roots of wild-growing Alkanna tinctoria.</title>
        <authorList>
            <person name="Rat A."/>
            <person name="Naranjo H.D."/>
            <person name="Lebbe L."/>
            <person name="Cnockaert M."/>
            <person name="Krigas N."/>
            <person name="Grigoriadou K."/>
            <person name="Maloupa E."/>
            <person name="Willems A."/>
        </authorList>
    </citation>
    <scope>NUCLEOTIDE SEQUENCE [LARGE SCALE GENOMIC DNA]</scope>
    <source>
        <strain evidence="2">LMG 31523</strain>
    </source>
</reference>
<protein>
    <submittedName>
        <fullName evidence="1">Uncharacterized protein</fullName>
    </submittedName>
</protein>
<dbReference type="Proteomes" id="UP001196870">
    <property type="component" value="Unassembled WGS sequence"/>
</dbReference>